<dbReference type="Pfam" id="PF06094">
    <property type="entry name" value="GGACT"/>
    <property type="match status" value="1"/>
</dbReference>
<dbReference type="OrthoDB" id="1044435at2759"/>
<comment type="similarity">
    <text evidence="1">Belongs to the gamma-glutamylcyclotransferase family.</text>
</comment>
<name>A0A9P1GU64_9PEZI</name>
<dbReference type="GO" id="GO:0016740">
    <property type="term" value="F:transferase activity"/>
    <property type="evidence" value="ECO:0007669"/>
    <property type="project" value="UniProtKB-KW"/>
</dbReference>
<evidence type="ECO:0000259" key="4">
    <source>
        <dbReference type="Pfam" id="PF06094"/>
    </source>
</evidence>
<feature type="domain" description="Gamma-glutamylcyclotransferase AIG2-like" evidence="4">
    <location>
        <begin position="22"/>
        <end position="114"/>
    </location>
</feature>
<protein>
    <recommendedName>
        <fullName evidence="3">Putative gamma-glutamylcyclotransferase</fullName>
    </recommendedName>
</protein>
<dbReference type="PANTHER" id="PTHR31544">
    <property type="entry name" value="AIG2-LIKE PROTEIN D"/>
    <property type="match status" value="1"/>
</dbReference>
<evidence type="ECO:0000256" key="2">
    <source>
        <dbReference type="ARBA" id="ARBA00022679"/>
    </source>
</evidence>
<dbReference type="SUPFAM" id="SSF110857">
    <property type="entry name" value="Gamma-glutamyl cyclotransferase-like"/>
    <property type="match status" value="1"/>
</dbReference>
<comment type="caution">
    <text evidence="5">The sequence shown here is derived from an EMBL/GenBank/DDBJ whole genome shotgun (WGS) entry which is preliminary data.</text>
</comment>
<evidence type="ECO:0000256" key="1">
    <source>
        <dbReference type="ARBA" id="ARBA00008861"/>
    </source>
</evidence>
<dbReference type="AlphaFoldDB" id="A0A9P1GU64"/>
<dbReference type="InterPro" id="IPR036568">
    <property type="entry name" value="GGCT-like_sf"/>
</dbReference>
<evidence type="ECO:0000256" key="3">
    <source>
        <dbReference type="ARBA" id="ARBA00030602"/>
    </source>
</evidence>
<gene>
    <name evidence="5" type="ORF">PPNO1_LOCUS171</name>
</gene>
<dbReference type="InterPro" id="IPR013024">
    <property type="entry name" value="GGCT-like"/>
</dbReference>
<reference evidence="5" key="1">
    <citation type="submission" date="2022-11" db="EMBL/GenBank/DDBJ databases">
        <authorList>
            <person name="Scott C."/>
            <person name="Bruce N."/>
        </authorList>
    </citation>
    <scope>NUCLEOTIDE SEQUENCE</scope>
</reference>
<keyword evidence="2" id="KW-0808">Transferase</keyword>
<evidence type="ECO:0000313" key="5">
    <source>
        <dbReference type="EMBL" id="CAI4210371.1"/>
    </source>
</evidence>
<proteinExistence type="inferred from homology"/>
<accession>A0A9P1GU64</accession>
<organism evidence="5 6">
    <name type="scientific">Parascedosporium putredinis</name>
    <dbReference type="NCBI Taxonomy" id="1442378"/>
    <lineage>
        <taxon>Eukaryota</taxon>
        <taxon>Fungi</taxon>
        <taxon>Dikarya</taxon>
        <taxon>Ascomycota</taxon>
        <taxon>Pezizomycotina</taxon>
        <taxon>Sordariomycetes</taxon>
        <taxon>Hypocreomycetidae</taxon>
        <taxon>Microascales</taxon>
        <taxon>Microascaceae</taxon>
        <taxon>Parascedosporium</taxon>
    </lineage>
</organism>
<dbReference type="EMBL" id="CALLCH030000001">
    <property type="protein sequence ID" value="CAI4210371.1"/>
    <property type="molecule type" value="Genomic_DNA"/>
</dbReference>
<dbReference type="PANTHER" id="PTHR31544:SF2">
    <property type="entry name" value="AIG2-LIKE PROTEIN D"/>
    <property type="match status" value="1"/>
</dbReference>
<keyword evidence="6" id="KW-1185">Reference proteome</keyword>
<sequence length="129" mass="14840">MAPEVLFSVIYGRKNPGKVFEDLHTVNPAILEGHIRRRVSAADYPGVVAQEGESVRGMYVTGLTDANIEKLDIFEGAEYIRQKVTVRVIETGEEKETETYIYLHPDHLEQGEWDFEHFKKEKLAFWSRA</sequence>
<dbReference type="Gene3D" id="3.10.490.10">
    <property type="entry name" value="Gamma-glutamyl cyclotransferase-like"/>
    <property type="match status" value="1"/>
</dbReference>
<dbReference type="CDD" id="cd06661">
    <property type="entry name" value="GGCT_like"/>
    <property type="match status" value="1"/>
</dbReference>
<evidence type="ECO:0000313" key="6">
    <source>
        <dbReference type="Proteomes" id="UP000838763"/>
    </source>
</evidence>
<dbReference type="Proteomes" id="UP000838763">
    <property type="component" value="Unassembled WGS sequence"/>
</dbReference>
<dbReference type="InterPro" id="IPR009288">
    <property type="entry name" value="AIG2-like_dom"/>
</dbReference>
<dbReference type="InterPro" id="IPR045038">
    <property type="entry name" value="AIG2-like"/>
</dbReference>